<name>A0A1T4LF59_TREPO</name>
<sequence length="319" mass="36474">MNTIPSTFNGHQIDRTVLGGMQPSPDSKLPVSVIMLNYGGSHLRVQTIENLLGCGFRSVVWIEPTPDSFNIEDISRRYPSVKFVIPLEKATDGELINACVSEIDSEYFLVLRDTLRIPQGILLQNLAENLTKDKKYCIVPRLINADGQGISVTVLPEAKKGRFLLTPSQFVSDGLPTLYPPDFIGLYNREKFIQLGGYDYTITAPYWQNADLSLRAWLWGEKIALSTSFLISYEQEKTVEDTTRNYSYIRFYLKNILPSFKDDHGVIKPMTFFNFKVHSSCGFFESLSLFKSAQKWVEMNKYRFKMDVQQLIENWVSGK</sequence>
<protein>
    <submittedName>
        <fullName evidence="1">Glycosyltransferase, GT2 family</fullName>
    </submittedName>
</protein>
<keyword evidence="2" id="KW-1185">Reference proteome</keyword>
<reference evidence="1 2" key="1">
    <citation type="submission" date="2017-02" db="EMBL/GenBank/DDBJ databases">
        <authorList>
            <person name="Peterson S.W."/>
        </authorList>
    </citation>
    <scope>NUCLEOTIDE SEQUENCE [LARGE SCALE GENOMIC DNA]</scope>
    <source>
        <strain evidence="1 2">ATCC BAA-908</strain>
    </source>
</reference>
<dbReference type="GeneID" id="78316859"/>
<dbReference type="OrthoDB" id="355867at2"/>
<evidence type="ECO:0000313" key="1">
    <source>
        <dbReference type="EMBL" id="SJZ53300.1"/>
    </source>
</evidence>
<dbReference type="GO" id="GO:0016740">
    <property type="term" value="F:transferase activity"/>
    <property type="evidence" value="ECO:0007669"/>
    <property type="project" value="UniProtKB-KW"/>
</dbReference>
<dbReference type="AlphaFoldDB" id="A0A1T4LF59"/>
<dbReference type="RefSeq" id="WP_078933479.1">
    <property type="nucleotide sequence ID" value="NZ_FUWG01000011.1"/>
</dbReference>
<dbReference type="STRING" id="261392.SAMN02745149_01572"/>
<organism evidence="1 2">
    <name type="scientific">Treponema porcinum</name>
    <dbReference type="NCBI Taxonomy" id="261392"/>
    <lineage>
        <taxon>Bacteria</taxon>
        <taxon>Pseudomonadati</taxon>
        <taxon>Spirochaetota</taxon>
        <taxon>Spirochaetia</taxon>
        <taxon>Spirochaetales</taxon>
        <taxon>Treponemataceae</taxon>
        <taxon>Treponema</taxon>
    </lineage>
</organism>
<keyword evidence="1" id="KW-0808">Transferase</keyword>
<evidence type="ECO:0000313" key="2">
    <source>
        <dbReference type="Proteomes" id="UP000190423"/>
    </source>
</evidence>
<gene>
    <name evidence="1" type="ORF">SAMN02745149_01572</name>
</gene>
<dbReference type="Gene3D" id="3.90.550.10">
    <property type="entry name" value="Spore Coat Polysaccharide Biosynthesis Protein SpsA, Chain A"/>
    <property type="match status" value="1"/>
</dbReference>
<proteinExistence type="predicted"/>
<dbReference type="SUPFAM" id="SSF53448">
    <property type="entry name" value="Nucleotide-diphospho-sugar transferases"/>
    <property type="match status" value="1"/>
</dbReference>
<dbReference type="EMBL" id="FUWG01000011">
    <property type="protein sequence ID" value="SJZ53300.1"/>
    <property type="molecule type" value="Genomic_DNA"/>
</dbReference>
<dbReference type="InterPro" id="IPR029044">
    <property type="entry name" value="Nucleotide-diphossugar_trans"/>
</dbReference>
<accession>A0A1T4LF59</accession>
<dbReference type="Proteomes" id="UP000190423">
    <property type="component" value="Unassembled WGS sequence"/>
</dbReference>